<keyword evidence="1" id="KW-1133">Transmembrane helix</keyword>
<gene>
    <name evidence="2" type="ORF">M422DRAFT_53548</name>
</gene>
<sequence>MSFSTHPNPALHDSLVEASKSGNFTAEKLKGLLGLHVPPKQVSGAEAYINWATTVDLLIPRPALEWFAGVSRSPQPPGIWRQSPDKVRDTHSEGIWYTVKREEIVKNLDEVFYFTVWMHNGLLFVDVFDKSGNWVALVGASFNARCVSISLSLDLLYQFDGKSISMVSVFGVSLRALERIFLLSTSSAQLYAPCFAIALILEILWLRSMKVFRCIALE</sequence>
<protein>
    <submittedName>
        <fullName evidence="2">Uncharacterized protein</fullName>
    </submittedName>
</protein>
<organism evidence="2 3">
    <name type="scientific">Sphaerobolus stellatus (strain SS14)</name>
    <dbReference type="NCBI Taxonomy" id="990650"/>
    <lineage>
        <taxon>Eukaryota</taxon>
        <taxon>Fungi</taxon>
        <taxon>Dikarya</taxon>
        <taxon>Basidiomycota</taxon>
        <taxon>Agaricomycotina</taxon>
        <taxon>Agaricomycetes</taxon>
        <taxon>Phallomycetidae</taxon>
        <taxon>Geastrales</taxon>
        <taxon>Sphaerobolaceae</taxon>
        <taxon>Sphaerobolus</taxon>
    </lineage>
</organism>
<dbReference type="Proteomes" id="UP000054279">
    <property type="component" value="Unassembled WGS sequence"/>
</dbReference>
<keyword evidence="3" id="KW-1185">Reference proteome</keyword>
<dbReference type="HOGENOM" id="CLU_1267593_0_0_1"/>
<dbReference type="AlphaFoldDB" id="A0A0C9V0T0"/>
<name>A0A0C9V0T0_SPHS4</name>
<keyword evidence="1" id="KW-0472">Membrane</keyword>
<feature type="transmembrane region" description="Helical" evidence="1">
    <location>
        <begin position="188"/>
        <end position="206"/>
    </location>
</feature>
<dbReference type="EMBL" id="KN837250">
    <property type="protein sequence ID" value="KIJ31010.1"/>
    <property type="molecule type" value="Genomic_DNA"/>
</dbReference>
<evidence type="ECO:0000313" key="2">
    <source>
        <dbReference type="EMBL" id="KIJ31010.1"/>
    </source>
</evidence>
<accession>A0A0C9V0T0</accession>
<evidence type="ECO:0000313" key="3">
    <source>
        <dbReference type="Proteomes" id="UP000054279"/>
    </source>
</evidence>
<evidence type="ECO:0000256" key="1">
    <source>
        <dbReference type="SAM" id="Phobius"/>
    </source>
</evidence>
<dbReference type="OrthoDB" id="3259271at2759"/>
<keyword evidence="1" id="KW-0812">Transmembrane</keyword>
<proteinExistence type="predicted"/>
<reference evidence="2 3" key="1">
    <citation type="submission" date="2014-06" db="EMBL/GenBank/DDBJ databases">
        <title>Evolutionary Origins and Diversification of the Mycorrhizal Mutualists.</title>
        <authorList>
            <consortium name="DOE Joint Genome Institute"/>
            <consortium name="Mycorrhizal Genomics Consortium"/>
            <person name="Kohler A."/>
            <person name="Kuo A."/>
            <person name="Nagy L.G."/>
            <person name="Floudas D."/>
            <person name="Copeland A."/>
            <person name="Barry K.W."/>
            <person name="Cichocki N."/>
            <person name="Veneault-Fourrey C."/>
            <person name="LaButti K."/>
            <person name="Lindquist E.A."/>
            <person name="Lipzen A."/>
            <person name="Lundell T."/>
            <person name="Morin E."/>
            <person name="Murat C."/>
            <person name="Riley R."/>
            <person name="Ohm R."/>
            <person name="Sun H."/>
            <person name="Tunlid A."/>
            <person name="Henrissat B."/>
            <person name="Grigoriev I.V."/>
            <person name="Hibbett D.S."/>
            <person name="Martin F."/>
        </authorList>
    </citation>
    <scope>NUCLEOTIDE SEQUENCE [LARGE SCALE GENOMIC DNA]</scope>
    <source>
        <strain evidence="2 3">SS14</strain>
    </source>
</reference>